<dbReference type="GO" id="GO:0004047">
    <property type="term" value="F:aminomethyltransferase activity"/>
    <property type="evidence" value="ECO:0007669"/>
    <property type="project" value="UniProtKB-EC"/>
</dbReference>
<dbReference type="InterPro" id="IPR027266">
    <property type="entry name" value="TrmE/GcvT-like"/>
</dbReference>
<keyword evidence="5" id="KW-0808">Transferase</keyword>
<dbReference type="Pfam" id="PF08669">
    <property type="entry name" value="GCV_T_C"/>
    <property type="match status" value="1"/>
</dbReference>
<dbReference type="EC" id="2.1.2.10" evidence="5"/>
<feature type="domain" description="GCVT N-terminal" evidence="2">
    <location>
        <begin position="15"/>
        <end position="269"/>
    </location>
</feature>
<evidence type="ECO:0000313" key="7">
    <source>
        <dbReference type="Proteomes" id="UP001245370"/>
    </source>
</evidence>
<dbReference type="PANTHER" id="PTHR43757">
    <property type="entry name" value="AMINOMETHYLTRANSFERASE"/>
    <property type="match status" value="1"/>
</dbReference>
<dbReference type="RefSeq" id="WP_281808703.1">
    <property type="nucleotide sequence ID" value="NZ_BSDO01000005.1"/>
</dbReference>
<accession>A0A9W6FKK5</accession>
<dbReference type="Proteomes" id="UP001144397">
    <property type="component" value="Unassembled WGS sequence"/>
</dbReference>
<dbReference type="GO" id="GO:0005829">
    <property type="term" value="C:cytosol"/>
    <property type="evidence" value="ECO:0007669"/>
    <property type="project" value="TreeGrafter"/>
</dbReference>
<dbReference type="SUPFAM" id="SSF103025">
    <property type="entry name" value="Folate-binding domain"/>
    <property type="match status" value="1"/>
</dbReference>
<dbReference type="Gene3D" id="3.30.1360.120">
    <property type="entry name" value="Probable tRNA modification gtpase trme, domain 1"/>
    <property type="match status" value="1"/>
</dbReference>
<dbReference type="InterPro" id="IPR006222">
    <property type="entry name" value="GCVT_N"/>
</dbReference>
<reference evidence="5 7" key="2">
    <citation type="submission" date="2023-07" db="EMBL/GenBank/DDBJ databases">
        <title>Genomic Encyclopedia of Type Strains, Phase IV (KMG-IV): sequencing the most valuable type-strain genomes for metagenomic binning, comparative biology and taxonomic classification.</title>
        <authorList>
            <person name="Goeker M."/>
        </authorList>
    </citation>
    <scope>NUCLEOTIDE SEQUENCE [LARGE SCALE GENOMIC DNA]</scope>
    <source>
        <strain evidence="5 7">DSM 338</strain>
    </source>
</reference>
<dbReference type="EMBL" id="JAVDPY010000006">
    <property type="protein sequence ID" value="MDR6334900.1"/>
    <property type="molecule type" value="Genomic_DNA"/>
</dbReference>
<dbReference type="InterPro" id="IPR028896">
    <property type="entry name" value="GcvT/YgfZ/DmdA"/>
</dbReference>
<organism evidence="4 6">
    <name type="scientific">Xanthobacter flavus</name>
    <dbReference type="NCBI Taxonomy" id="281"/>
    <lineage>
        <taxon>Bacteria</taxon>
        <taxon>Pseudomonadati</taxon>
        <taxon>Pseudomonadota</taxon>
        <taxon>Alphaproteobacteria</taxon>
        <taxon>Hyphomicrobiales</taxon>
        <taxon>Xanthobacteraceae</taxon>
        <taxon>Xanthobacter</taxon>
    </lineage>
</organism>
<feature type="binding site" evidence="1">
    <location>
        <position position="201"/>
    </location>
    <ligand>
        <name>substrate</name>
    </ligand>
</feature>
<evidence type="ECO:0000313" key="4">
    <source>
        <dbReference type="EMBL" id="GLI23879.1"/>
    </source>
</evidence>
<keyword evidence="7" id="KW-1185">Reference proteome</keyword>
<dbReference type="PANTHER" id="PTHR43757:SF2">
    <property type="entry name" value="AMINOMETHYLTRANSFERASE, MITOCHONDRIAL"/>
    <property type="match status" value="1"/>
</dbReference>
<dbReference type="GeneID" id="95764334"/>
<dbReference type="SUPFAM" id="SSF101790">
    <property type="entry name" value="Aminomethyltransferase beta-barrel domain"/>
    <property type="match status" value="1"/>
</dbReference>
<dbReference type="Pfam" id="PF01571">
    <property type="entry name" value="GCV_T"/>
    <property type="match status" value="1"/>
</dbReference>
<gene>
    <name evidence="5" type="ORF">GGQ86_003390</name>
    <name evidence="4" type="ORF">XFLAVUS301_35530</name>
</gene>
<reference evidence="4" key="1">
    <citation type="submission" date="2022-12" db="EMBL/GenBank/DDBJ databases">
        <title>Reference genome sequencing for broad-spectrum identification of bacterial and archaeal isolates by mass spectrometry.</title>
        <authorList>
            <person name="Sekiguchi Y."/>
            <person name="Tourlousse D.M."/>
        </authorList>
    </citation>
    <scope>NUCLEOTIDE SEQUENCE</scope>
    <source>
        <strain evidence="4">301</strain>
    </source>
</reference>
<evidence type="ECO:0000313" key="5">
    <source>
        <dbReference type="EMBL" id="MDR6334900.1"/>
    </source>
</evidence>
<dbReference type="EMBL" id="BSDO01000005">
    <property type="protein sequence ID" value="GLI23879.1"/>
    <property type="molecule type" value="Genomic_DNA"/>
</dbReference>
<name>A0A9W6FKK5_XANFL</name>
<evidence type="ECO:0000313" key="6">
    <source>
        <dbReference type="Proteomes" id="UP001144397"/>
    </source>
</evidence>
<dbReference type="AlphaFoldDB" id="A0A9W6FKK5"/>
<protein>
    <submittedName>
        <fullName evidence="4">Aminomethyltransferase</fullName>
        <ecNumber evidence="5">2.1.2.10</ecNumber>
    </submittedName>
</protein>
<dbReference type="InterPro" id="IPR013977">
    <property type="entry name" value="GcvT_C"/>
</dbReference>
<dbReference type="Proteomes" id="UP001245370">
    <property type="component" value="Unassembled WGS sequence"/>
</dbReference>
<evidence type="ECO:0000259" key="2">
    <source>
        <dbReference type="Pfam" id="PF01571"/>
    </source>
</evidence>
<feature type="domain" description="Aminomethyltransferase C-terminal" evidence="3">
    <location>
        <begin position="290"/>
        <end position="365"/>
    </location>
</feature>
<proteinExistence type="predicted"/>
<dbReference type="InterPro" id="IPR029043">
    <property type="entry name" value="GcvT/YgfZ_C"/>
</dbReference>
<comment type="caution">
    <text evidence="4">The sequence shown here is derived from an EMBL/GenBank/DDBJ whole genome shotgun (WGS) entry which is preliminary data.</text>
</comment>
<evidence type="ECO:0000259" key="3">
    <source>
        <dbReference type="Pfam" id="PF08669"/>
    </source>
</evidence>
<dbReference type="PIRSF" id="PIRSF006487">
    <property type="entry name" value="GcvT"/>
    <property type="match status" value="1"/>
</dbReference>
<sequence length="379" mass="40655">MTQALSAFSRLSALSDRHRALGTAFEASWNDMPVPQNYASDTYDEVIAVRTAAGLFDVSALRIIDVAGREALAVLNETCTSDISKIAPGASSLTSVVDENGSLIDDVLIYCDGPGAYRISHGGGSLEDILPGVAAGRDVTFTKDNDVHILSLQGPKALDILDPNTPFALETLPYFGHQRTTLFGRPVSIARGGYSGERGYEVFCAAADAVALWDAILAAGKPVGAMAVSWSCLDVVRVEGGLLFFPYDMPQGDTTPWEVGLGWTVDLSKPAFRGRDALVRRKGQERVAQVGVEIDHHAAVEPGAKLFRDGKEVGLVNSTAYSRYLMRSLALAHVTPDLAGFGTELEVRGADGTFAARVVKTPFYDPLRLRTHPLEERTA</sequence>
<evidence type="ECO:0000256" key="1">
    <source>
        <dbReference type="PIRSR" id="PIRSR006487-1"/>
    </source>
</evidence>